<dbReference type="CDD" id="cd00838">
    <property type="entry name" value="MPP_superfamily"/>
    <property type="match status" value="1"/>
</dbReference>
<dbReference type="EMBL" id="SJPF01000004">
    <property type="protein sequence ID" value="TWT31423.1"/>
    <property type="molecule type" value="Genomic_DNA"/>
</dbReference>
<sequence>MRITTFDENPIAELPFLNAGKGAGGYYVERCPVHTGTIAGLPDSLDAIIATADLQGRERMPPNPARPPRLLGEVLPNLLRDEYLPNLHLDPQRVGVLLGGDFYTVPALDKRGGNGDISNVWRAFGDVFRWIAGIAGNHDRFGDRAHPGDRLAANLHYLEGKVATIDGLTIAGLGGMVGNPGKTHRRTTLEYVDVLGDLLDSPVDLLVMHDGPAGNLPGQLGYSDLNDAFDLLPPTLIVRGHAHWDQPLPELPNGTQILNVDCRVAIFRREGGNLRESLSS</sequence>
<evidence type="ECO:0000313" key="2">
    <source>
        <dbReference type="Proteomes" id="UP000318878"/>
    </source>
</evidence>
<proteinExistence type="predicted"/>
<dbReference type="OrthoDB" id="2729229at2"/>
<evidence type="ECO:0000313" key="1">
    <source>
        <dbReference type="EMBL" id="TWT31423.1"/>
    </source>
</evidence>
<dbReference type="AlphaFoldDB" id="A0A5C5V0E9"/>
<comment type="caution">
    <text evidence="1">The sequence shown here is derived from an EMBL/GenBank/DDBJ whole genome shotgun (WGS) entry which is preliminary data.</text>
</comment>
<dbReference type="Proteomes" id="UP000318878">
    <property type="component" value="Unassembled WGS sequence"/>
</dbReference>
<dbReference type="SUPFAM" id="SSF56300">
    <property type="entry name" value="Metallo-dependent phosphatases"/>
    <property type="match status" value="1"/>
</dbReference>
<reference evidence="1 2" key="1">
    <citation type="submission" date="2019-02" db="EMBL/GenBank/DDBJ databases">
        <title>Deep-cultivation of Planctomycetes and their phenomic and genomic characterization uncovers novel biology.</title>
        <authorList>
            <person name="Wiegand S."/>
            <person name="Jogler M."/>
            <person name="Boedeker C."/>
            <person name="Pinto D."/>
            <person name="Vollmers J."/>
            <person name="Rivas-Marin E."/>
            <person name="Kohn T."/>
            <person name="Peeters S.H."/>
            <person name="Heuer A."/>
            <person name="Rast P."/>
            <person name="Oberbeckmann S."/>
            <person name="Bunk B."/>
            <person name="Jeske O."/>
            <person name="Meyerdierks A."/>
            <person name="Storesund J.E."/>
            <person name="Kallscheuer N."/>
            <person name="Luecker S."/>
            <person name="Lage O.M."/>
            <person name="Pohl T."/>
            <person name="Merkel B.J."/>
            <person name="Hornburger P."/>
            <person name="Mueller R.-W."/>
            <person name="Bruemmer F."/>
            <person name="Labrenz M."/>
            <person name="Spormann A.M."/>
            <person name="Op Den Camp H."/>
            <person name="Overmann J."/>
            <person name="Amann R."/>
            <person name="Jetten M.S.M."/>
            <person name="Mascher T."/>
            <person name="Medema M.H."/>
            <person name="Devos D.P."/>
            <person name="Kaster A.-K."/>
            <person name="Ovreas L."/>
            <person name="Rohde M."/>
            <person name="Galperin M.Y."/>
            <person name="Jogler C."/>
        </authorList>
    </citation>
    <scope>NUCLEOTIDE SEQUENCE [LARGE SCALE GENOMIC DNA]</scope>
    <source>
        <strain evidence="1 2">Enr8</strain>
    </source>
</reference>
<name>A0A5C5V0E9_9BACT</name>
<dbReference type="Gene3D" id="3.60.21.10">
    <property type="match status" value="1"/>
</dbReference>
<organism evidence="1 2">
    <name type="scientific">Blastopirellula retiformator</name>
    <dbReference type="NCBI Taxonomy" id="2527970"/>
    <lineage>
        <taxon>Bacteria</taxon>
        <taxon>Pseudomonadati</taxon>
        <taxon>Planctomycetota</taxon>
        <taxon>Planctomycetia</taxon>
        <taxon>Pirellulales</taxon>
        <taxon>Pirellulaceae</taxon>
        <taxon>Blastopirellula</taxon>
    </lineage>
</organism>
<protein>
    <recommendedName>
        <fullName evidence="3">Calcineurin-like phosphoesterase domain-containing protein</fullName>
    </recommendedName>
</protein>
<dbReference type="InterPro" id="IPR029052">
    <property type="entry name" value="Metallo-depent_PP-like"/>
</dbReference>
<gene>
    <name evidence="1" type="ORF">Enr8_33440</name>
</gene>
<keyword evidence="2" id="KW-1185">Reference proteome</keyword>
<evidence type="ECO:0008006" key="3">
    <source>
        <dbReference type="Google" id="ProtNLM"/>
    </source>
</evidence>
<dbReference type="RefSeq" id="WP_146433534.1">
    <property type="nucleotide sequence ID" value="NZ_SJPF01000004.1"/>
</dbReference>
<accession>A0A5C5V0E9</accession>